<proteinExistence type="predicted"/>
<dbReference type="InterPro" id="IPR036412">
    <property type="entry name" value="HAD-like_sf"/>
</dbReference>
<dbReference type="Gene3D" id="3.40.50.1000">
    <property type="entry name" value="HAD superfamily/HAD-like"/>
    <property type="match status" value="1"/>
</dbReference>
<dbReference type="KEGG" id="tcb:TCARB_0459"/>
<dbReference type="GO" id="GO:0008967">
    <property type="term" value="F:phosphoglycolate phosphatase activity"/>
    <property type="evidence" value="ECO:0007669"/>
    <property type="project" value="TreeGrafter"/>
</dbReference>
<sequence length="213" mass="24682">MVGIKYISLDMDGTIVSRKYVDYFWLELVPRLYAERHSLDIETAKRVVFQSYDEVGQGDLRWYLPRYWFQRFGLMDELEYALSEAGKLVEIYEDALEFFENVPNHVKLVLSTSAARDFIGLVFSRFPFLEKRFVRVFSSSSDFSLPGKPPEFFKAILRELGIGPHEILHVGDDPESDYKNPSLAGLRAVLVSRDGKYDGIKSLNDVLHMIDFY</sequence>
<dbReference type="GO" id="GO:0006281">
    <property type="term" value="P:DNA repair"/>
    <property type="evidence" value="ECO:0007669"/>
    <property type="project" value="TreeGrafter"/>
</dbReference>
<gene>
    <name evidence="1" type="ORF">TCARB_0459</name>
</gene>
<reference evidence="2" key="1">
    <citation type="book" date="2010" name="EXTREMOPHILES" publisher="0:0-0">
        <title>Complete genome sequences of ten hyperthermophilic archaea reveal their metabolic capabilities and possible ecological roles.</title>
        <editorList>
            <person name="?"/>
        </editorList>
        <authorList>
            <person name="Ravin N.V."/>
            <person name="Mardanov A.V."/>
            <person name="Bonch-Osmolovskaya E.A."/>
            <person name="Skryabin K.G."/>
        </authorList>
    </citation>
    <scope>NUCLEOTIDE SEQUENCE [LARGE SCALE GENOMIC DNA]</scope>
    <source>
        <strain evidence="2">1505</strain>
    </source>
</reference>
<dbReference type="PANTHER" id="PTHR43434">
    <property type="entry name" value="PHOSPHOGLYCOLATE PHOSPHATASE"/>
    <property type="match status" value="1"/>
</dbReference>
<dbReference type="STRING" id="697581.TCARB_0459"/>
<dbReference type="AlphaFoldDB" id="A0A3G1A830"/>
<dbReference type="InterPro" id="IPR023214">
    <property type="entry name" value="HAD_sf"/>
</dbReference>
<dbReference type="InterPro" id="IPR050155">
    <property type="entry name" value="HAD-like_hydrolase_sf"/>
</dbReference>
<organism evidence="1 2">
    <name type="scientific">Thermofilum adornatum 1505</name>
    <dbReference type="NCBI Taxonomy" id="697581"/>
    <lineage>
        <taxon>Archaea</taxon>
        <taxon>Thermoproteota</taxon>
        <taxon>Thermoprotei</taxon>
        <taxon>Thermofilales</taxon>
        <taxon>Thermofilaceae</taxon>
        <taxon>Thermofilum</taxon>
    </lineage>
</organism>
<dbReference type="RefSeq" id="WP_020963029.1">
    <property type="nucleotide sequence ID" value="NZ_CP007493.1"/>
</dbReference>
<protein>
    <submittedName>
        <fullName evidence="1">HAD-superfamily hydrolase, subfamily IA, variant 3 protein family</fullName>
    </submittedName>
</protein>
<accession>A0A3G1A830</accession>
<dbReference type="PANTHER" id="PTHR43434:SF3">
    <property type="entry name" value="GMP_IMP NUCLEOTIDASE YRFG"/>
    <property type="match status" value="1"/>
</dbReference>
<dbReference type="SUPFAM" id="SSF56784">
    <property type="entry name" value="HAD-like"/>
    <property type="match status" value="1"/>
</dbReference>
<dbReference type="EMBL" id="CP007493">
    <property type="protein sequence ID" value="AJB41527.1"/>
    <property type="molecule type" value="Genomic_DNA"/>
</dbReference>
<keyword evidence="1" id="KW-0378">Hydrolase</keyword>
<dbReference type="Proteomes" id="UP000266720">
    <property type="component" value="Chromosome"/>
</dbReference>
<dbReference type="SFLD" id="SFLDG01129">
    <property type="entry name" value="C1.5:_HAD__Beta-PGM__Phosphata"/>
    <property type="match status" value="1"/>
</dbReference>
<dbReference type="GeneID" id="25405914"/>
<evidence type="ECO:0000313" key="2">
    <source>
        <dbReference type="Proteomes" id="UP000266720"/>
    </source>
</evidence>
<dbReference type="Pfam" id="PF00702">
    <property type="entry name" value="Hydrolase"/>
    <property type="match status" value="1"/>
</dbReference>
<dbReference type="GeneID" id="16574028"/>
<dbReference type="GO" id="GO:0005829">
    <property type="term" value="C:cytosol"/>
    <property type="evidence" value="ECO:0007669"/>
    <property type="project" value="TreeGrafter"/>
</dbReference>
<dbReference type="SFLD" id="SFLDS00003">
    <property type="entry name" value="Haloacid_Dehalogenase"/>
    <property type="match status" value="1"/>
</dbReference>
<dbReference type="PROSITE" id="PS01228">
    <property type="entry name" value="COF_1"/>
    <property type="match status" value="1"/>
</dbReference>
<evidence type="ECO:0000313" key="1">
    <source>
        <dbReference type="EMBL" id="AJB41527.1"/>
    </source>
</evidence>
<name>A0A3G1A830_9CREN</name>